<keyword evidence="1" id="KW-0472">Membrane</keyword>
<keyword evidence="3" id="KW-1185">Reference proteome</keyword>
<name>F6RFY3_CIOIN</name>
<organism evidence="2 3">
    <name type="scientific">Ciona intestinalis</name>
    <name type="common">Transparent sea squirt</name>
    <name type="synonym">Ascidia intestinalis</name>
    <dbReference type="NCBI Taxonomy" id="7719"/>
    <lineage>
        <taxon>Eukaryota</taxon>
        <taxon>Metazoa</taxon>
        <taxon>Chordata</taxon>
        <taxon>Tunicata</taxon>
        <taxon>Ascidiacea</taxon>
        <taxon>Phlebobranchia</taxon>
        <taxon>Cionidae</taxon>
        <taxon>Ciona</taxon>
    </lineage>
</organism>
<dbReference type="HOGENOM" id="CLU_1574211_0_0_1"/>
<evidence type="ECO:0000256" key="1">
    <source>
        <dbReference type="SAM" id="Phobius"/>
    </source>
</evidence>
<keyword evidence="1" id="KW-0812">Transmembrane</keyword>
<reference evidence="2" key="4">
    <citation type="submission" date="2025-09" db="UniProtKB">
        <authorList>
            <consortium name="Ensembl"/>
        </authorList>
    </citation>
    <scope>IDENTIFICATION</scope>
</reference>
<evidence type="ECO:0000313" key="3">
    <source>
        <dbReference type="Proteomes" id="UP000008144"/>
    </source>
</evidence>
<protein>
    <submittedName>
        <fullName evidence="2">Uncharacterized protein</fullName>
    </submittedName>
</protein>
<reference evidence="2" key="3">
    <citation type="submission" date="2025-08" db="UniProtKB">
        <authorList>
            <consortium name="Ensembl"/>
        </authorList>
    </citation>
    <scope>IDENTIFICATION</scope>
</reference>
<reference evidence="3" key="1">
    <citation type="journal article" date="2002" name="Science">
        <title>The draft genome of Ciona intestinalis: insights into chordate and vertebrate origins.</title>
        <authorList>
            <person name="Dehal P."/>
            <person name="Satou Y."/>
            <person name="Campbell R.K."/>
            <person name="Chapman J."/>
            <person name="Degnan B."/>
            <person name="De Tomaso A."/>
            <person name="Davidson B."/>
            <person name="Di Gregorio A."/>
            <person name="Gelpke M."/>
            <person name="Goodstein D.M."/>
            <person name="Harafuji N."/>
            <person name="Hastings K.E."/>
            <person name="Ho I."/>
            <person name="Hotta K."/>
            <person name="Huang W."/>
            <person name="Kawashima T."/>
            <person name="Lemaire P."/>
            <person name="Martinez D."/>
            <person name="Meinertzhagen I.A."/>
            <person name="Necula S."/>
            <person name="Nonaka M."/>
            <person name="Putnam N."/>
            <person name="Rash S."/>
            <person name="Saiga H."/>
            <person name="Satake M."/>
            <person name="Terry A."/>
            <person name="Yamada L."/>
            <person name="Wang H.G."/>
            <person name="Awazu S."/>
            <person name="Azumi K."/>
            <person name="Boore J."/>
            <person name="Branno M."/>
            <person name="Chin-Bow S."/>
            <person name="DeSantis R."/>
            <person name="Doyle S."/>
            <person name="Francino P."/>
            <person name="Keys D.N."/>
            <person name="Haga S."/>
            <person name="Hayashi H."/>
            <person name="Hino K."/>
            <person name="Imai K.S."/>
            <person name="Inaba K."/>
            <person name="Kano S."/>
            <person name="Kobayashi K."/>
            <person name="Kobayashi M."/>
            <person name="Lee B.I."/>
            <person name="Makabe K.W."/>
            <person name="Manohar C."/>
            <person name="Matassi G."/>
            <person name="Medina M."/>
            <person name="Mochizuki Y."/>
            <person name="Mount S."/>
            <person name="Morishita T."/>
            <person name="Miura S."/>
            <person name="Nakayama A."/>
            <person name="Nishizaka S."/>
            <person name="Nomoto H."/>
            <person name="Ohta F."/>
            <person name="Oishi K."/>
            <person name="Rigoutsos I."/>
            <person name="Sano M."/>
            <person name="Sasaki A."/>
            <person name="Sasakura Y."/>
            <person name="Shoguchi E."/>
            <person name="Shin-i T."/>
            <person name="Spagnuolo A."/>
            <person name="Stainier D."/>
            <person name="Suzuki M.M."/>
            <person name="Tassy O."/>
            <person name="Takatori N."/>
            <person name="Tokuoka M."/>
            <person name="Yagi K."/>
            <person name="Yoshizaki F."/>
            <person name="Wada S."/>
            <person name="Zhang C."/>
            <person name="Hyatt P.D."/>
            <person name="Larimer F."/>
            <person name="Detter C."/>
            <person name="Doggett N."/>
            <person name="Glavina T."/>
            <person name="Hawkins T."/>
            <person name="Richardson P."/>
            <person name="Lucas S."/>
            <person name="Kohara Y."/>
            <person name="Levine M."/>
            <person name="Satoh N."/>
            <person name="Rokhsar D.S."/>
        </authorList>
    </citation>
    <scope>NUCLEOTIDE SEQUENCE [LARGE SCALE GENOMIC DNA]</scope>
</reference>
<dbReference type="GeneTree" id="ENSGT00530000066503"/>
<feature type="transmembrane region" description="Helical" evidence="1">
    <location>
        <begin position="20"/>
        <end position="38"/>
    </location>
</feature>
<keyword evidence="1" id="KW-1133">Transmembrane helix</keyword>
<accession>F6RFY3</accession>
<reference evidence="2" key="2">
    <citation type="journal article" date="2008" name="Genome Biol.">
        <title>Improved genome assembly and evidence-based global gene model set for the chordate Ciona intestinalis: new insight into intron and operon populations.</title>
        <authorList>
            <person name="Satou Y."/>
            <person name="Mineta K."/>
            <person name="Ogasawara M."/>
            <person name="Sasakura Y."/>
            <person name="Shoguchi E."/>
            <person name="Ueno K."/>
            <person name="Yamada L."/>
            <person name="Matsumoto J."/>
            <person name="Wasserscheid J."/>
            <person name="Dewar K."/>
            <person name="Wiley G.B."/>
            <person name="Macmil S.L."/>
            <person name="Roe B.A."/>
            <person name="Zeller R.W."/>
            <person name="Hastings K.E."/>
            <person name="Lemaire P."/>
            <person name="Lindquist E."/>
            <person name="Endo T."/>
            <person name="Hotta K."/>
            <person name="Inaba K."/>
        </authorList>
    </citation>
    <scope>NUCLEOTIDE SEQUENCE [LARGE SCALE GENOMIC DNA]</scope>
    <source>
        <strain evidence="2">wild type</strain>
    </source>
</reference>
<dbReference type="Proteomes" id="UP000008144">
    <property type="component" value="Chromosome 9"/>
</dbReference>
<evidence type="ECO:0000313" key="2">
    <source>
        <dbReference type="Ensembl" id="ENSCINP00000023968.2"/>
    </source>
</evidence>
<dbReference type="InParanoid" id="F6RFY3"/>
<proteinExistence type="predicted"/>
<dbReference type="EMBL" id="EAAA01002972">
    <property type="status" value="NOT_ANNOTATED_CDS"/>
    <property type="molecule type" value="Genomic_DNA"/>
</dbReference>
<sequence>MARSMLGLVGKARSNHVLALYVFALLMIHPLAISLDLTKMKRRRIPQKHDFPSESSRPDISRNTNLVVTARSQLYQALRETAGDLTRPQNMRDQFMPYEVKGETIFAGLLKVLSAQKPRTRRNAGLDQSHSICLQAKRDMSALRIILLRNSNPLDMLGSLTMCENILDRT</sequence>
<dbReference type="Ensembl" id="ENSCINT00000024214.2">
    <property type="protein sequence ID" value="ENSCINP00000023968.2"/>
    <property type="gene ID" value="ENSCING00000012958.2"/>
</dbReference>
<dbReference type="AlphaFoldDB" id="F6RFY3"/>